<dbReference type="InterPro" id="IPR032616">
    <property type="entry name" value="DUF4886"/>
</dbReference>
<dbReference type="Pfam" id="PF16227">
    <property type="entry name" value="DUF4886"/>
    <property type="match status" value="1"/>
</dbReference>
<dbReference type="InterPro" id="IPR036514">
    <property type="entry name" value="SGNH_hydro_sf"/>
</dbReference>
<dbReference type="eggNOG" id="ENOG502Z83M">
    <property type="taxonomic scope" value="Bacteria"/>
</dbReference>
<name>E7RMV4_9BACT</name>
<dbReference type="EMBL" id="AEPE02000002">
    <property type="protein sequence ID" value="EFZ38085.1"/>
    <property type="molecule type" value="Genomic_DNA"/>
</dbReference>
<organism evidence="2 3">
    <name type="scientific">Hoylesella oralis ATCC 33269</name>
    <dbReference type="NCBI Taxonomy" id="873533"/>
    <lineage>
        <taxon>Bacteria</taxon>
        <taxon>Pseudomonadati</taxon>
        <taxon>Bacteroidota</taxon>
        <taxon>Bacteroidia</taxon>
        <taxon>Bacteroidales</taxon>
        <taxon>Prevotellaceae</taxon>
        <taxon>Hoylesella</taxon>
    </lineage>
</organism>
<evidence type="ECO:0000313" key="3">
    <source>
        <dbReference type="Proteomes" id="UP000005580"/>
    </source>
</evidence>
<dbReference type="HOGENOM" id="CLU_081284_0_0_10"/>
<sequence length="274" mass="30734">MKRKSLLLIALMLFVSVVCEAGRVIRVLAIGNSFSEDAVEQYLYELALAQGDSLIIGNAYIGGCSIDRHWDNSQTGKADYGYRKIVDGKMVTQPHVTLERAIKDDDWDIISLQQASHFSGLPETYGHLADLKRYVMATATNKNVEIVFHMTWAYAKDSSHGGFKNYGNDQQQMYRMILSAVNKAIEQTGIKRVIPSGVAIQNARETMGDVLNRDGFHLQLTYGRYTAACTWCEFLTGKNVVGNPYKPDTIDDHTARLAQEAAHKAMKMSRRLFK</sequence>
<feature type="domain" description="DUF4886" evidence="1">
    <location>
        <begin position="26"/>
        <end position="265"/>
    </location>
</feature>
<dbReference type="Gene3D" id="3.40.50.1110">
    <property type="entry name" value="SGNH hydrolase"/>
    <property type="match status" value="1"/>
</dbReference>
<reference evidence="2" key="1">
    <citation type="submission" date="2011-01" db="EMBL/GenBank/DDBJ databases">
        <authorList>
            <person name="Muzny D."/>
            <person name="Qin X."/>
            <person name="Buhay C."/>
            <person name="Dugan-Rocha S."/>
            <person name="Ding Y."/>
            <person name="Chen G."/>
            <person name="Hawes A."/>
            <person name="Holder M."/>
            <person name="Jhangiani S."/>
            <person name="Johnson A."/>
            <person name="Khan Z."/>
            <person name="Li Z."/>
            <person name="Liu W."/>
            <person name="Liu X."/>
            <person name="Perez L."/>
            <person name="Shen H."/>
            <person name="Wang Q."/>
            <person name="Watt J."/>
            <person name="Xi L."/>
            <person name="Xin Y."/>
            <person name="Zhou J."/>
            <person name="Deng J."/>
            <person name="Jiang H."/>
            <person name="Liu Y."/>
            <person name="Qu J."/>
            <person name="Song X.-Z."/>
            <person name="Zhang L."/>
            <person name="Villasana D."/>
            <person name="Johnson A."/>
            <person name="Liu J."/>
            <person name="Liyanage D."/>
            <person name="Lorensuhewa L."/>
            <person name="Robinson T."/>
            <person name="Song A."/>
            <person name="Song B.-B."/>
            <person name="Dinh H."/>
            <person name="Thornton R."/>
            <person name="Coyle M."/>
            <person name="Francisco L."/>
            <person name="Jackson L."/>
            <person name="Javaid M."/>
            <person name="Korchina V."/>
            <person name="Kovar C."/>
            <person name="Mata R."/>
            <person name="Mathew T."/>
            <person name="Ngo R."/>
            <person name="Nguyen L."/>
            <person name="Nguyen N."/>
            <person name="Okwuonu G."/>
            <person name="Ongeri F."/>
            <person name="Pham C."/>
            <person name="Simmons D."/>
            <person name="Wilczek-Boney K."/>
            <person name="Hale W."/>
            <person name="Jakkamsetti A."/>
            <person name="Pham P."/>
            <person name="Ruth R."/>
            <person name="San Lucas F."/>
            <person name="Warren J."/>
            <person name="Zhang J."/>
            <person name="Zhao Z."/>
            <person name="Zhou C."/>
            <person name="Zhu D."/>
            <person name="Lee S."/>
            <person name="Bess C."/>
            <person name="Blankenburg K."/>
            <person name="Forbes L."/>
            <person name="Fu Q."/>
            <person name="Gubbala S."/>
            <person name="Hirani K."/>
            <person name="Jayaseelan J.C."/>
            <person name="Lara F."/>
            <person name="Munidasa M."/>
            <person name="Palculict T."/>
            <person name="Patil S."/>
            <person name="Pu L.-L."/>
            <person name="Saada N."/>
            <person name="Tang L."/>
            <person name="Weissenberger G."/>
            <person name="Zhu Y."/>
            <person name="Hemphill L."/>
            <person name="Shang Y."/>
            <person name="Youmans B."/>
            <person name="Ayvaz T."/>
            <person name="Ross M."/>
            <person name="Santibanez J."/>
            <person name="Aqrawi P."/>
            <person name="Gross S."/>
            <person name="Joshi V."/>
            <person name="Fowler G."/>
            <person name="Nazareth L."/>
            <person name="Reid J."/>
            <person name="Worley K."/>
            <person name="Petrosino J."/>
            <person name="Highlander S."/>
            <person name="Gibbs R."/>
        </authorList>
    </citation>
    <scope>NUCLEOTIDE SEQUENCE [LARGE SCALE GENOMIC DNA]</scope>
    <source>
        <strain evidence="2">ATCC 33269</strain>
    </source>
</reference>
<dbReference type="STRING" id="28134.SAMN05444288_0412"/>
<accession>E7RMV4</accession>
<dbReference type="RefSeq" id="WP_004369150.1">
    <property type="nucleotide sequence ID" value="NZ_GL833119.1"/>
</dbReference>
<gene>
    <name evidence="2" type="ORF">HMPREF0663_10454</name>
</gene>
<keyword evidence="3" id="KW-1185">Reference proteome</keyword>
<dbReference type="Proteomes" id="UP000005580">
    <property type="component" value="Unassembled WGS sequence"/>
</dbReference>
<evidence type="ECO:0000259" key="1">
    <source>
        <dbReference type="Pfam" id="PF16227"/>
    </source>
</evidence>
<evidence type="ECO:0000313" key="2">
    <source>
        <dbReference type="EMBL" id="EFZ38085.1"/>
    </source>
</evidence>
<dbReference type="AlphaFoldDB" id="E7RMV4"/>
<dbReference type="GO" id="GO:0016788">
    <property type="term" value="F:hydrolase activity, acting on ester bonds"/>
    <property type="evidence" value="ECO:0007669"/>
    <property type="project" value="UniProtKB-ARBA"/>
</dbReference>
<proteinExistence type="predicted"/>
<comment type="caution">
    <text evidence="2">The sequence shown here is derived from an EMBL/GenBank/DDBJ whole genome shotgun (WGS) entry which is preliminary data.</text>
</comment>
<protein>
    <recommendedName>
        <fullName evidence="1">DUF4886 domain-containing protein</fullName>
    </recommendedName>
</protein>